<comment type="function">
    <text evidence="9">Part of the tripartite ATP-independent periplasmic (TRAP) transport system.</text>
</comment>
<keyword evidence="5 9" id="KW-0812">Transmembrane</keyword>
<evidence type="ECO:0000256" key="8">
    <source>
        <dbReference type="ARBA" id="ARBA00038436"/>
    </source>
</evidence>
<name>A0A451GGL6_9RHOB</name>
<dbReference type="EMBL" id="SBLC01000066">
    <property type="protein sequence ID" value="RWY36212.1"/>
    <property type="molecule type" value="Genomic_DNA"/>
</dbReference>
<dbReference type="AlphaFoldDB" id="A0A451GGL6"/>
<feature type="domain" description="Tripartite ATP-independent periplasmic transporters DctQ component" evidence="10">
    <location>
        <begin position="35"/>
        <end position="159"/>
    </location>
</feature>
<accession>A0A451GGL6</accession>
<evidence type="ECO:0000256" key="1">
    <source>
        <dbReference type="ARBA" id="ARBA00004429"/>
    </source>
</evidence>
<evidence type="ECO:0000256" key="5">
    <source>
        <dbReference type="ARBA" id="ARBA00022692"/>
    </source>
</evidence>
<dbReference type="Pfam" id="PF04290">
    <property type="entry name" value="DctQ"/>
    <property type="match status" value="1"/>
</dbReference>
<dbReference type="PANTHER" id="PTHR35011:SF2">
    <property type="entry name" value="2,3-DIKETO-L-GULONATE TRAP TRANSPORTER SMALL PERMEASE PROTEIN YIAM"/>
    <property type="match status" value="1"/>
</dbReference>
<feature type="transmembrane region" description="Helical" evidence="9">
    <location>
        <begin position="138"/>
        <end position="157"/>
    </location>
</feature>
<protein>
    <recommendedName>
        <fullName evidence="9">TRAP transporter small permease protein</fullName>
    </recommendedName>
</protein>
<sequence length="170" mass="18885">MADQDLSFQPAPLPRALDLITRGLLSLAVVLMLLIVVLIVAQIAARNLWNQGLPRAEEVSRLAGVLCVYLTAPYLALRGQHVAVDVFVDLMPRLTQKISLMLAELSVFVFSALIIWGGYLYLLRAWKFRTPALGMQNIWLYAPVVFSFVLLGVIALWRLSAIVKNQEPAA</sequence>
<feature type="transmembrane region" description="Helical" evidence="9">
    <location>
        <begin position="59"/>
        <end position="77"/>
    </location>
</feature>
<proteinExistence type="inferred from homology"/>
<evidence type="ECO:0000256" key="2">
    <source>
        <dbReference type="ARBA" id="ARBA00022448"/>
    </source>
</evidence>
<evidence type="ECO:0000256" key="6">
    <source>
        <dbReference type="ARBA" id="ARBA00022989"/>
    </source>
</evidence>
<gene>
    <name evidence="11" type="ORF">EP867_18315</name>
</gene>
<evidence type="ECO:0000313" key="12">
    <source>
        <dbReference type="Proteomes" id="UP000287168"/>
    </source>
</evidence>
<dbReference type="OrthoDB" id="8449485at2"/>
<keyword evidence="7 9" id="KW-0472">Membrane</keyword>
<evidence type="ECO:0000256" key="3">
    <source>
        <dbReference type="ARBA" id="ARBA00022475"/>
    </source>
</evidence>
<keyword evidence="2 9" id="KW-0813">Transport</keyword>
<feature type="transmembrane region" description="Helical" evidence="9">
    <location>
        <begin position="98"/>
        <end position="118"/>
    </location>
</feature>
<dbReference type="GO" id="GO:0022857">
    <property type="term" value="F:transmembrane transporter activity"/>
    <property type="evidence" value="ECO:0007669"/>
    <property type="project" value="UniProtKB-UniRule"/>
</dbReference>
<feature type="transmembrane region" description="Helical" evidence="9">
    <location>
        <begin position="24"/>
        <end position="44"/>
    </location>
</feature>
<evidence type="ECO:0000256" key="7">
    <source>
        <dbReference type="ARBA" id="ARBA00023136"/>
    </source>
</evidence>
<comment type="caution">
    <text evidence="11">The sequence shown here is derived from an EMBL/GenBank/DDBJ whole genome shotgun (WGS) entry which is preliminary data.</text>
</comment>
<keyword evidence="12" id="KW-1185">Reference proteome</keyword>
<dbReference type="PANTHER" id="PTHR35011">
    <property type="entry name" value="2,3-DIKETO-L-GULONATE TRAP TRANSPORTER SMALL PERMEASE PROTEIN YIAM"/>
    <property type="match status" value="1"/>
</dbReference>
<keyword evidence="4 9" id="KW-0997">Cell inner membrane</keyword>
<evidence type="ECO:0000313" key="11">
    <source>
        <dbReference type="EMBL" id="RWY36212.1"/>
    </source>
</evidence>
<comment type="subcellular location">
    <subcellularLocation>
        <location evidence="1 9">Cell inner membrane</location>
        <topology evidence="1 9">Multi-pass membrane protein</topology>
    </subcellularLocation>
</comment>
<evidence type="ECO:0000256" key="4">
    <source>
        <dbReference type="ARBA" id="ARBA00022519"/>
    </source>
</evidence>
<reference evidence="11 12" key="1">
    <citation type="journal article" date="2015" name="Int. J. Syst. Evol. Microbiol.">
        <title>Gemmobacter intermedius sp. nov., isolated from a white stork (Ciconia ciconia).</title>
        <authorList>
            <person name="Kampfer P."/>
            <person name="Jerzak L."/>
            <person name="Wilharm G."/>
            <person name="Golke J."/>
            <person name="Busse H.J."/>
            <person name="Glaeser S.P."/>
        </authorList>
    </citation>
    <scope>NUCLEOTIDE SEQUENCE [LARGE SCALE GENOMIC DNA]</scope>
    <source>
        <strain evidence="11 12">119/4</strain>
    </source>
</reference>
<evidence type="ECO:0000256" key="9">
    <source>
        <dbReference type="RuleBase" id="RU369079"/>
    </source>
</evidence>
<dbReference type="InterPro" id="IPR007387">
    <property type="entry name" value="TRAP_DctQ"/>
</dbReference>
<dbReference type="GO" id="GO:0005886">
    <property type="term" value="C:plasma membrane"/>
    <property type="evidence" value="ECO:0007669"/>
    <property type="project" value="UniProtKB-SubCell"/>
</dbReference>
<keyword evidence="6 9" id="KW-1133">Transmembrane helix</keyword>
<evidence type="ECO:0000259" key="10">
    <source>
        <dbReference type="Pfam" id="PF04290"/>
    </source>
</evidence>
<dbReference type="RefSeq" id="WP_128490899.1">
    <property type="nucleotide sequence ID" value="NZ_JBHRVN010000006.1"/>
</dbReference>
<dbReference type="GO" id="GO:0015740">
    <property type="term" value="P:C4-dicarboxylate transport"/>
    <property type="evidence" value="ECO:0007669"/>
    <property type="project" value="TreeGrafter"/>
</dbReference>
<dbReference type="InterPro" id="IPR055348">
    <property type="entry name" value="DctQ"/>
</dbReference>
<comment type="subunit">
    <text evidence="9">The complex comprises the extracytoplasmic solute receptor protein and the two transmembrane proteins.</text>
</comment>
<dbReference type="Proteomes" id="UP000287168">
    <property type="component" value="Unassembled WGS sequence"/>
</dbReference>
<organism evidence="11 12">
    <name type="scientific">Falsigemmobacter intermedius</name>
    <dbReference type="NCBI Taxonomy" id="1553448"/>
    <lineage>
        <taxon>Bacteria</taxon>
        <taxon>Pseudomonadati</taxon>
        <taxon>Pseudomonadota</taxon>
        <taxon>Alphaproteobacteria</taxon>
        <taxon>Rhodobacterales</taxon>
        <taxon>Paracoccaceae</taxon>
        <taxon>Falsigemmobacter</taxon>
    </lineage>
</organism>
<keyword evidence="3" id="KW-1003">Cell membrane</keyword>
<comment type="similarity">
    <text evidence="8 9">Belongs to the TRAP transporter small permease family.</text>
</comment>